<dbReference type="Gene3D" id="1.10.260.40">
    <property type="entry name" value="lambda repressor-like DNA-binding domains"/>
    <property type="match status" value="1"/>
</dbReference>
<accession>A0A650F5G4</accession>
<organism evidence="2">
    <name type="scientific">uncultured Spirochaetaceae bacterium</name>
    <dbReference type="NCBI Taxonomy" id="201186"/>
    <lineage>
        <taxon>Bacteria</taxon>
        <taxon>Pseudomonadati</taxon>
        <taxon>Spirochaetota</taxon>
        <taxon>Spirochaetia</taxon>
        <taxon>Spirochaetales</taxon>
        <taxon>Spirochaetaceae</taxon>
        <taxon>environmental samples</taxon>
    </lineage>
</organism>
<proteinExistence type="predicted"/>
<dbReference type="InterPro" id="IPR001387">
    <property type="entry name" value="Cro/C1-type_HTH"/>
</dbReference>
<reference evidence="2" key="1">
    <citation type="journal article" date="2020" name="J. ISSAAS">
        <title>Lactobacilli and other gastrointestinal microbiota of Peromyscus leucopus, reservoir host for agents of Lyme disease and other zoonoses in North America.</title>
        <authorList>
            <person name="Milovic A."/>
            <person name="Bassam K."/>
            <person name="Shao H."/>
            <person name="Chatzistamou I."/>
            <person name="Tufts D.M."/>
            <person name="Diuk-Wasser M."/>
            <person name="Barbour A.G."/>
        </authorList>
    </citation>
    <scope>NUCLEOTIDE SEQUENCE</scope>
    <source>
        <strain evidence="2">LL50</strain>
    </source>
</reference>
<evidence type="ECO:0000313" key="2">
    <source>
        <dbReference type="EMBL" id="QGT51475.1"/>
    </source>
</evidence>
<dbReference type="AlphaFoldDB" id="A0A650F5G4"/>
<sequence length="94" mass="10858">MLKFWIRVKDELEYLGLSQKDLAKKIRESYNTLQSWINKDRLPNAEQAVKIANVLQTSVEFLVTGKHPNKRASYTHTKTIQLLEAALKNLKGTM</sequence>
<dbReference type="GO" id="GO:0003677">
    <property type="term" value="F:DNA binding"/>
    <property type="evidence" value="ECO:0007669"/>
    <property type="project" value="InterPro"/>
</dbReference>
<gene>
    <name evidence="2" type="ORF">Unknown280_1670</name>
</gene>
<name>A0A650F5G4_9SPIO</name>
<dbReference type="EMBL" id="MN577574">
    <property type="protein sequence ID" value="QGT51475.1"/>
    <property type="molecule type" value="Genomic_DNA"/>
</dbReference>
<protein>
    <recommendedName>
        <fullName evidence="1">HTH cro/C1-type domain-containing protein</fullName>
    </recommendedName>
</protein>
<dbReference type="PROSITE" id="PS50943">
    <property type="entry name" value="HTH_CROC1"/>
    <property type="match status" value="1"/>
</dbReference>
<dbReference type="InterPro" id="IPR010982">
    <property type="entry name" value="Lambda_DNA-bd_dom_sf"/>
</dbReference>
<dbReference type="SMART" id="SM00530">
    <property type="entry name" value="HTH_XRE"/>
    <property type="match status" value="1"/>
</dbReference>
<feature type="domain" description="HTH cro/C1-type" evidence="1">
    <location>
        <begin position="8"/>
        <end position="62"/>
    </location>
</feature>
<dbReference type="CDD" id="cd00093">
    <property type="entry name" value="HTH_XRE"/>
    <property type="match status" value="1"/>
</dbReference>
<dbReference type="SUPFAM" id="SSF47413">
    <property type="entry name" value="lambda repressor-like DNA-binding domains"/>
    <property type="match status" value="1"/>
</dbReference>
<evidence type="ECO:0000259" key="1">
    <source>
        <dbReference type="PROSITE" id="PS50943"/>
    </source>
</evidence>
<dbReference type="Pfam" id="PF01381">
    <property type="entry name" value="HTH_3"/>
    <property type="match status" value="1"/>
</dbReference>